<evidence type="ECO:0000256" key="10">
    <source>
        <dbReference type="SAM" id="Phobius"/>
    </source>
</evidence>
<evidence type="ECO:0000256" key="9">
    <source>
        <dbReference type="SAM" id="MobiDB-lite"/>
    </source>
</evidence>
<evidence type="ECO:0000256" key="7">
    <source>
        <dbReference type="ARBA" id="ARBA00023170"/>
    </source>
</evidence>
<feature type="compositionally biased region" description="Polar residues" evidence="9">
    <location>
        <begin position="253"/>
        <end position="270"/>
    </location>
</feature>
<dbReference type="AlphaFoldDB" id="A0A7E4VRH6"/>
<keyword evidence="6 10" id="KW-0472">Membrane</keyword>
<reference evidence="12" key="1">
    <citation type="journal article" date="2013" name="Genetics">
        <title>The draft genome and transcriptome of Panagrellus redivivus are shaped by the harsh demands of a free-living lifestyle.</title>
        <authorList>
            <person name="Srinivasan J."/>
            <person name="Dillman A.R."/>
            <person name="Macchietto M.G."/>
            <person name="Heikkinen L."/>
            <person name="Lakso M."/>
            <person name="Fracchia K.M."/>
            <person name="Antoshechkin I."/>
            <person name="Mortazavi A."/>
            <person name="Wong G."/>
            <person name="Sternberg P.W."/>
        </authorList>
    </citation>
    <scope>NUCLEOTIDE SEQUENCE [LARGE SCALE GENOMIC DNA]</scope>
    <source>
        <strain evidence="12">MT8872</strain>
    </source>
</reference>
<evidence type="ECO:0000256" key="3">
    <source>
        <dbReference type="ARBA" id="ARBA00022692"/>
    </source>
</evidence>
<proteinExistence type="predicted"/>
<evidence type="ECO:0000259" key="11">
    <source>
        <dbReference type="PROSITE" id="PS50262"/>
    </source>
</evidence>
<feature type="region of interest" description="Disordered" evidence="9">
    <location>
        <begin position="471"/>
        <end position="531"/>
    </location>
</feature>
<evidence type="ECO:0000313" key="13">
    <source>
        <dbReference type="WBParaSite" id="Pan_g2483.t1"/>
    </source>
</evidence>
<comment type="subcellular location">
    <subcellularLocation>
        <location evidence="1">Cell membrane</location>
        <topology evidence="1">Multi-pass membrane protein</topology>
    </subcellularLocation>
</comment>
<dbReference type="GO" id="GO:0042277">
    <property type="term" value="F:peptide binding"/>
    <property type="evidence" value="ECO:0007669"/>
    <property type="project" value="TreeGrafter"/>
</dbReference>
<keyword evidence="2" id="KW-1003">Cell membrane</keyword>
<evidence type="ECO:0000256" key="5">
    <source>
        <dbReference type="ARBA" id="ARBA00023040"/>
    </source>
</evidence>
<dbReference type="SUPFAM" id="SSF81321">
    <property type="entry name" value="Family A G protein-coupled receptor-like"/>
    <property type="match status" value="1"/>
</dbReference>
<accession>A0A7E4VRH6</accession>
<keyword evidence="8" id="KW-0807">Transducer</keyword>
<keyword evidence="5" id="KW-0297">G-protein coupled receptor</keyword>
<feature type="compositionally biased region" description="Low complexity" evidence="9">
    <location>
        <begin position="502"/>
        <end position="513"/>
    </location>
</feature>
<dbReference type="CDD" id="cd00637">
    <property type="entry name" value="7tm_classA_rhodopsin-like"/>
    <property type="match status" value="1"/>
</dbReference>
<name>A0A7E4VRH6_PANRE</name>
<reference evidence="13" key="2">
    <citation type="submission" date="2020-10" db="UniProtKB">
        <authorList>
            <consortium name="WormBaseParasite"/>
        </authorList>
    </citation>
    <scope>IDENTIFICATION</scope>
</reference>
<feature type="domain" description="G-protein coupled receptors family 1 profile" evidence="11">
    <location>
        <begin position="10"/>
        <end position="300"/>
    </location>
</feature>
<feature type="transmembrane region" description="Helical" evidence="10">
    <location>
        <begin position="111"/>
        <end position="136"/>
    </location>
</feature>
<dbReference type="PANTHER" id="PTHR24229:SF84">
    <property type="entry name" value="G-PROTEIN COUPLED RECEPTORS FAMILY 1 PROFILE DOMAIN-CONTAINING PROTEIN"/>
    <property type="match status" value="1"/>
</dbReference>
<evidence type="ECO:0000313" key="12">
    <source>
        <dbReference type="Proteomes" id="UP000492821"/>
    </source>
</evidence>
<dbReference type="InterPro" id="IPR017452">
    <property type="entry name" value="GPCR_Rhodpsn_7TM"/>
</dbReference>
<dbReference type="Gene3D" id="1.20.1070.10">
    <property type="entry name" value="Rhodopsin 7-helix transmembrane proteins"/>
    <property type="match status" value="1"/>
</dbReference>
<evidence type="ECO:0000256" key="4">
    <source>
        <dbReference type="ARBA" id="ARBA00022989"/>
    </source>
</evidence>
<feature type="transmembrane region" description="Helical" evidence="10">
    <location>
        <begin position="156"/>
        <end position="181"/>
    </location>
</feature>
<protein>
    <submittedName>
        <fullName evidence="13">G_PROTEIN_RECEP_F1_2 domain-containing protein</fullName>
    </submittedName>
</protein>
<keyword evidence="12" id="KW-1185">Reference proteome</keyword>
<feature type="transmembrane region" description="Helical" evidence="10">
    <location>
        <begin position="34"/>
        <end position="55"/>
    </location>
</feature>
<feature type="transmembrane region" description="Helical" evidence="10">
    <location>
        <begin position="202"/>
        <end position="225"/>
    </location>
</feature>
<keyword evidence="7" id="KW-0675">Receptor</keyword>
<keyword evidence="4 10" id="KW-1133">Transmembrane helix</keyword>
<dbReference type="GO" id="GO:0043005">
    <property type="term" value="C:neuron projection"/>
    <property type="evidence" value="ECO:0007669"/>
    <property type="project" value="TreeGrafter"/>
</dbReference>
<dbReference type="WBParaSite" id="Pan_g2483.t1">
    <property type="protein sequence ID" value="Pan_g2483.t1"/>
    <property type="gene ID" value="Pan_g2483"/>
</dbReference>
<dbReference type="GO" id="GO:0005886">
    <property type="term" value="C:plasma membrane"/>
    <property type="evidence" value="ECO:0007669"/>
    <property type="project" value="UniProtKB-SubCell"/>
</dbReference>
<evidence type="ECO:0000256" key="6">
    <source>
        <dbReference type="ARBA" id="ARBA00023136"/>
    </source>
</evidence>
<sequence length="531" mass="58268">MTTVISQLVGCCMSPNFRARRRAPVVGVQSSACLYLLLLSIVDMVSVFPVPFIVIDIATSKFNHGTWVCKFIFFCEAANKSLSPFVLTALSVDRYIAVCRPTLIWMRQTRFALGIILLCLVCSMFFIMPISISATVSNMLGVPGGVKCWVDLSRTFAFTLSIVLVCYVMPLIFICLVYIAILRRLYRHTHLSTVGRRTSISLSRVVKCSVLVVMFYFICWTPYWIQQINIIISGENGYNDSANSPKPLPRNDTYGTESNSTDKSNNKQTDVDNSARLQQMFMYIIHALPYTQSAFNWLFYAFLNHNLRHSSRCSLGARSATVTCGDNNVHTTSGTGSTVPLWKNIQTVGNYLKTASIDTGNTILRYSPFRPRSRIRSRSTTCLGSTNDVAMPALTTNGLLSVTGDGSTFFTSVVDLPGKDSIKNDVPSLSVQNISGGGGSRRSVGILQTNSFNHRPKCDFPLLGFSSAPNTSNPSSLGPTLRVPSKSPQSMTDGSSVSLNMASSFSSTAPASPNLDDAVHSDESETFVEWL</sequence>
<feature type="region of interest" description="Disordered" evidence="9">
    <location>
        <begin position="242"/>
        <end position="270"/>
    </location>
</feature>
<dbReference type="GO" id="GO:0004930">
    <property type="term" value="F:G protein-coupled receptor activity"/>
    <property type="evidence" value="ECO:0007669"/>
    <property type="project" value="UniProtKB-KW"/>
</dbReference>
<evidence type="ECO:0000256" key="1">
    <source>
        <dbReference type="ARBA" id="ARBA00004651"/>
    </source>
</evidence>
<dbReference type="Pfam" id="PF00001">
    <property type="entry name" value="7tm_1"/>
    <property type="match status" value="1"/>
</dbReference>
<dbReference type="PRINTS" id="PR00237">
    <property type="entry name" value="GPCRRHODOPSN"/>
</dbReference>
<dbReference type="PANTHER" id="PTHR24229">
    <property type="entry name" value="NEUROPEPTIDES RECEPTOR"/>
    <property type="match status" value="1"/>
</dbReference>
<evidence type="ECO:0000256" key="2">
    <source>
        <dbReference type="ARBA" id="ARBA00022475"/>
    </source>
</evidence>
<dbReference type="Proteomes" id="UP000492821">
    <property type="component" value="Unassembled WGS sequence"/>
</dbReference>
<organism evidence="12 13">
    <name type="scientific">Panagrellus redivivus</name>
    <name type="common">Microworm</name>
    <dbReference type="NCBI Taxonomy" id="6233"/>
    <lineage>
        <taxon>Eukaryota</taxon>
        <taxon>Metazoa</taxon>
        <taxon>Ecdysozoa</taxon>
        <taxon>Nematoda</taxon>
        <taxon>Chromadorea</taxon>
        <taxon>Rhabditida</taxon>
        <taxon>Tylenchina</taxon>
        <taxon>Panagrolaimomorpha</taxon>
        <taxon>Panagrolaimoidea</taxon>
        <taxon>Panagrolaimidae</taxon>
        <taxon>Panagrellus</taxon>
    </lineage>
</organism>
<dbReference type="PROSITE" id="PS50262">
    <property type="entry name" value="G_PROTEIN_RECEP_F1_2"/>
    <property type="match status" value="1"/>
</dbReference>
<feature type="compositionally biased region" description="Polar residues" evidence="9">
    <location>
        <begin position="486"/>
        <end position="501"/>
    </location>
</feature>
<evidence type="ECO:0000256" key="8">
    <source>
        <dbReference type="ARBA" id="ARBA00023224"/>
    </source>
</evidence>
<keyword evidence="3 10" id="KW-0812">Transmembrane</keyword>
<dbReference type="InterPro" id="IPR000276">
    <property type="entry name" value="GPCR_Rhodpsn"/>
</dbReference>